<keyword evidence="3" id="KW-1185">Reference proteome</keyword>
<evidence type="ECO:0000313" key="3">
    <source>
        <dbReference type="Proteomes" id="UP001478862"/>
    </source>
</evidence>
<evidence type="ECO:0000313" key="2">
    <source>
        <dbReference type="EMBL" id="MEQ6353565.1"/>
    </source>
</evidence>
<reference evidence="2 3" key="1">
    <citation type="submission" date="2024-06" db="EMBL/GenBank/DDBJ databases">
        <title>Lysinibacillus zambalefons sp. nov., a Novel Firmicute Isolated from the Poon Bato Zambales Hyperalkaline Spring.</title>
        <authorList>
            <person name="Aja J.A."/>
            <person name="Lazaro J.E.H."/>
            <person name="Llorin L.D."/>
            <person name="Lim K.R."/>
            <person name="Teodosio J."/>
            <person name="Dalisay D.S."/>
        </authorList>
    </citation>
    <scope>NUCLEOTIDE SEQUENCE [LARGE SCALE GENOMIC DNA]</scope>
    <source>
        <strain evidence="2 3">M3</strain>
    </source>
</reference>
<feature type="transmembrane region" description="Helical" evidence="1">
    <location>
        <begin position="12"/>
        <end position="30"/>
    </location>
</feature>
<keyword evidence="1" id="KW-0812">Transmembrane</keyword>
<organism evidence="2 3">
    <name type="scientific">Lysinibacillus zambalensis</name>
    <dbReference type="NCBI Taxonomy" id="3160866"/>
    <lineage>
        <taxon>Bacteria</taxon>
        <taxon>Bacillati</taxon>
        <taxon>Bacillota</taxon>
        <taxon>Bacilli</taxon>
        <taxon>Bacillales</taxon>
        <taxon>Bacillaceae</taxon>
        <taxon>Lysinibacillus</taxon>
    </lineage>
</organism>
<evidence type="ECO:0000256" key="1">
    <source>
        <dbReference type="SAM" id="Phobius"/>
    </source>
</evidence>
<name>A0ABV1MM63_9BACI</name>
<dbReference type="EMBL" id="JBEGDG010000002">
    <property type="protein sequence ID" value="MEQ6353565.1"/>
    <property type="molecule type" value="Genomic_DNA"/>
</dbReference>
<gene>
    <name evidence="2" type="ORF">ABNX05_02940</name>
</gene>
<accession>A0ABV1MM63</accession>
<sequence>MEWREYMRGFNKSLFILFSVIVIAAALIKYNQPSNERSIQKNPDTNYNEEIGEKLQNTNFTKKIIVALRAAGYYPDSTIGYLIESPNNQVITIPLHNLDKLEKSTESEIQNIVNSIAETNDLQLFIVNVRLIDAFTTSKNG</sequence>
<proteinExistence type="predicted"/>
<dbReference type="Proteomes" id="UP001478862">
    <property type="component" value="Unassembled WGS sequence"/>
</dbReference>
<comment type="caution">
    <text evidence="2">The sequence shown here is derived from an EMBL/GenBank/DDBJ whole genome shotgun (WGS) entry which is preliminary data.</text>
</comment>
<keyword evidence="1" id="KW-1133">Transmembrane helix</keyword>
<keyword evidence="1" id="KW-0472">Membrane</keyword>
<protein>
    <submittedName>
        <fullName evidence="2">Uncharacterized protein</fullName>
    </submittedName>
</protein>